<proteinExistence type="predicted"/>
<feature type="domain" description="Histone acetyltransferase Rv0428c-like SH3" evidence="2">
    <location>
        <begin position="5"/>
        <end position="54"/>
    </location>
</feature>
<evidence type="ECO:0000313" key="3">
    <source>
        <dbReference type="EMBL" id="EJF47842.1"/>
    </source>
</evidence>
<dbReference type="EMBL" id="AKFS01000071">
    <property type="protein sequence ID" value="EJF47842.1"/>
    <property type="molecule type" value="Genomic_DNA"/>
</dbReference>
<organism evidence="3 4">
    <name type="scientific">Schaalia georgiae F0490</name>
    <dbReference type="NCBI Taxonomy" id="1125717"/>
    <lineage>
        <taxon>Bacteria</taxon>
        <taxon>Bacillati</taxon>
        <taxon>Actinomycetota</taxon>
        <taxon>Actinomycetes</taxon>
        <taxon>Actinomycetales</taxon>
        <taxon>Actinomycetaceae</taxon>
        <taxon>Schaalia</taxon>
    </lineage>
</organism>
<evidence type="ECO:0000259" key="2">
    <source>
        <dbReference type="Pfam" id="PF24551"/>
    </source>
</evidence>
<dbReference type="AlphaFoldDB" id="J0NSM6"/>
<evidence type="ECO:0000313" key="4">
    <source>
        <dbReference type="Proteomes" id="UP000004578"/>
    </source>
</evidence>
<dbReference type="RefSeq" id="WP_005868428.1">
    <property type="nucleotide sequence ID" value="NZ_AKFS01000071.1"/>
</dbReference>
<dbReference type="Pfam" id="PF24551">
    <property type="entry name" value="SH3_Rv0428c"/>
    <property type="match status" value="1"/>
</dbReference>
<feature type="region of interest" description="Disordered" evidence="1">
    <location>
        <begin position="51"/>
        <end position="90"/>
    </location>
</feature>
<name>J0NSM6_9ACTO</name>
<sequence length="90" mass="9430">MRWRPGERVVLRYRLDDGLHDALGTVVEVAIDHVSIETRRGLVRVEATTMVTGKSVPGPRAPGPGTGARKRGPGTGAREHGPGAAPGTPS</sequence>
<comment type="caution">
    <text evidence="3">The sequence shown here is derived from an EMBL/GenBank/DDBJ whole genome shotgun (WGS) entry which is preliminary data.</text>
</comment>
<protein>
    <recommendedName>
        <fullName evidence="2">Histone acetyltransferase Rv0428c-like SH3 domain-containing protein</fullName>
    </recommendedName>
</protein>
<dbReference type="InterPro" id="IPR056934">
    <property type="entry name" value="SH3_Rv0428c"/>
</dbReference>
<keyword evidence="4" id="KW-1185">Reference proteome</keyword>
<evidence type="ECO:0000256" key="1">
    <source>
        <dbReference type="SAM" id="MobiDB-lite"/>
    </source>
</evidence>
<dbReference type="OrthoDB" id="3631934at2"/>
<reference evidence="3 4" key="1">
    <citation type="submission" date="2012-05" db="EMBL/GenBank/DDBJ databases">
        <authorList>
            <person name="Harkins D.M."/>
            <person name="Madupu R."/>
            <person name="Durkin A.S."/>
            <person name="Torralba M."/>
            <person name="Methe B."/>
            <person name="Sutton G.G."/>
            <person name="Nelson K.E."/>
        </authorList>
    </citation>
    <scope>NUCLEOTIDE SEQUENCE [LARGE SCALE GENOMIC DNA]</scope>
    <source>
        <strain evidence="3 4">F0490</strain>
    </source>
</reference>
<dbReference type="PATRIC" id="fig|1125717.3.peg.477"/>
<gene>
    <name evidence="3" type="ORF">HMPREF1317_0264</name>
</gene>
<accession>J0NSM6</accession>
<dbReference type="Proteomes" id="UP000004578">
    <property type="component" value="Unassembled WGS sequence"/>
</dbReference>